<evidence type="ECO:0000313" key="2">
    <source>
        <dbReference type="EMBL" id="WMV08436.1"/>
    </source>
</evidence>
<evidence type="ECO:0000313" key="3">
    <source>
        <dbReference type="Proteomes" id="UP001234989"/>
    </source>
</evidence>
<organism evidence="2 3">
    <name type="scientific">Solanum verrucosum</name>
    <dbReference type="NCBI Taxonomy" id="315347"/>
    <lineage>
        <taxon>Eukaryota</taxon>
        <taxon>Viridiplantae</taxon>
        <taxon>Streptophyta</taxon>
        <taxon>Embryophyta</taxon>
        <taxon>Tracheophyta</taxon>
        <taxon>Spermatophyta</taxon>
        <taxon>Magnoliopsida</taxon>
        <taxon>eudicotyledons</taxon>
        <taxon>Gunneridae</taxon>
        <taxon>Pentapetalae</taxon>
        <taxon>asterids</taxon>
        <taxon>lamiids</taxon>
        <taxon>Solanales</taxon>
        <taxon>Solanaceae</taxon>
        <taxon>Solanoideae</taxon>
        <taxon>Solaneae</taxon>
        <taxon>Solanum</taxon>
    </lineage>
</organism>
<dbReference type="Proteomes" id="UP001234989">
    <property type="component" value="Chromosome 1"/>
</dbReference>
<sequence length="107" mass="11615">MTPNAEFSSSARRQKLWFKVIQWKIEIWKYDGTQRIVNSALEHLTVDQNTPEGLVQTDILLTGGMNGSLWLSLPSATKPHKTDLTKTAVGSANSHSSGNASASCAGE</sequence>
<feature type="region of interest" description="Disordered" evidence="1">
    <location>
        <begin position="78"/>
        <end position="107"/>
    </location>
</feature>
<dbReference type="EMBL" id="CP133612">
    <property type="protein sequence ID" value="WMV08436.1"/>
    <property type="molecule type" value="Genomic_DNA"/>
</dbReference>
<accession>A0AAF0T7U2</accession>
<reference evidence="2" key="1">
    <citation type="submission" date="2023-08" db="EMBL/GenBank/DDBJ databases">
        <title>A de novo genome assembly of Solanum verrucosum Schlechtendal, a Mexican diploid species geographically isolated from the other diploid A-genome species in potato relatives.</title>
        <authorList>
            <person name="Hosaka K."/>
        </authorList>
    </citation>
    <scope>NUCLEOTIDE SEQUENCE</scope>
    <source>
        <tissue evidence="2">Young leaves</tissue>
    </source>
</reference>
<evidence type="ECO:0000256" key="1">
    <source>
        <dbReference type="SAM" id="MobiDB-lite"/>
    </source>
</evidence>
<gene>
    <name evidence="2" type="ORF">MTR67_001821</name>
</gene>
<feature type="compositionally biased region" description="Low complexity" evidence="1">
    <location>
        <begin position="88"/>
        <end position="107"/>
    </location>
</feature>
<protein>
    <submittedName>
        <fullName evidence="2">Uncharacterized protein</fullName>
    </submittedName>
</protein>
<name>A0AAF0T7U2_SOLVR</name>
<proteinExistence type="predicted"/>
<keyword evidence="3" id="KW-1185">Reference proteome</keyword>
<dbReference type="AlphaFoldDB" id="A0AAF0T7U2"/>